<feature type="domain" description="VOC" evidence="1">
    <location>
        <begin position="8"/>
        <end position="114"/>
    </location>
</feature>
<dbReference type="Pfam" id="PF00903">
    <property type="entry name" value="Glyoxalase"/>
    <property type="match status" value="1"/>
</dbReference>
<evidence type="ECO:0000259" key="1">
    <source>
        <dbReference type="PROSITE" id="PS51819"/>
    </source>
</evidence>
<organism evidence="2 3">
    <name type="scientific">Tectimicrobiota bacterium</name>
    <dbReference type="NCBI Taxonomy" id="2528274"/>
    <lineage>
        <taxon>Bacteria</taxon>
        <taxon>Pseudomonadati</taxon>
        <taxon>Nitrospinota/Tectimicrobiota group</taxon>
        <taxon>Candidatus Tectimicrobiota</taxon>
    </lineage>
</organism>
<dbReference type="AlphaFoldDB" id="A0A937W1V9"/>
<dbReference type="InterPro" id="IPR004360">
    <property type="entry name" value="Glyas_Fos-R_dOase_dom"/>
</dbReference>
<dbReference type="SUPFAM" id="SSF54593">
    <property type="entry name" value="Glyoxalase/Bleomycin resistance protein/Dihydroxybiphenyl dioxygenase"/>
    <property type="match status" value="1"/>
</dbReference>
<evidence type="ECO:0000313" key="3">
    <source>
        <dbReference type="Proteomes" id="UP000712673"/>
    </source>
</evidence>
<protein>
    <submittedName>
        <fullName evidence="2">Catechol 1,2-dioxygenase</fullName>
    </submittedName>
</protein>
<accession>A0A937W1V9</accession>
<reference evidence="2" key="1">
    <citation type="submission" date="2019-03" db="EMBL/GenBank/DDBJ databases">
        <title>Lake Tanganyika Metagenome-Assembled Genomes (MAGs).</title>
        <authorList>
            <person name="Tran P."/>
        </authorList>
    </citation>
    <scope>NUCLEOTIDE SEQUENCE</scope>
    <source>
        <strain evidence="2">K_DeepCast_65m_m2_066</strain>
    </source>
</reference>
<dbReference type="EMBL" id="VGLS01000197">
    <property type="protein sequence ID" value="MBM3223777.1"/>
    <property type="molecule type" value="Genomic_DNA"/>
</dbReference>
<dbReference type="Proteomes" id="UP000712673">
    <property type="component" value="Unassembled WGS sequence"/>
</dbReference>
<dbReference type="Gene3D" id="3.10.180.10">
    <property type="entry name" value="2,3-Dihydroxybiphenyl 1,2-Dioxygenase, domain 1"/>
    <property type="match status" value="2"/>
</dbReference>
<comment type="caution">
    <text evidence="2">The sequence shown here is derived from an EMBL/GenBank/DDBJ whole genome shotgun (WGS) entry which is preliminary data.</text>
</comment>
<dbReference type="InterPro" id="IPR029068">
    <property type="entry name" value="Glyas_Bleomycin-R_OHBP_Dase"/>
</dbReference>
<gene>
    <name evidence="2" type="ORF">FJZ47_08265</name>
</gene>
<sequence>MPVIKVLDMAYGKLRSPDLDAQEEFLTHFGMVRAARTPQALYMRGTDPAHHIHVTVKGEPGFVGMAYSAASEADLHRVASVPGASAVEDIDEPGGGKRVRLREPNGYHIEVVWGIQQLDPLPVYRALMNTGTEPLRRAGTLMRLPHEPTPIKRIGHGVMGTPRLRETVQWFRDTLGFLCSDDVYVEHQENLIGSFNRCDRGEAYVDHHVFFCLKHEQTGLNHFSFEVHDVDDVFAGHERLEKLGKYEHMWGIGRHLLGSQVYDYWADPWGRVHERWADTDRLNASSSANLLPAHEALVSQWGGPPPERFIKRICA</sequence>
<feature type="domain" description="VOC" evidence="1">
    <location>
        <begin position="153"/>
        <end position="278"/>
    </location>
</feature>
<dbReference type="InterPro" id="IPR037523">
    <property type="entry name" value="VOC_core"/>
</dbReference>
<dbReference type="PROSITE" id="PS51819">
    <property type="entry name" value="VOC"/>
    <property type="match status" value="2"/>
</dbReference>
<proteinExistence type="predicted"/>
<evidence type="ECO:0000313" key="2">
    <source>
        <dbReference type="EMBL" id="MBM3223777.1"/>
    </source>
</evidence>
<name>A0A937W1V9_UNCTE</name>